<feature type="transmembrane region" description="Helical" evidence="8">
    <location>
        <begin position="79"/>
        <end position="103"/>
    </location>
</feature>
<dbReference type="GO" id="GO:0005886">
    <property type="term" value="C:plasma membrane"/>
    <property type="evidence" value="ECO:0007669"/>
    <property type="project" value="UniProtKB-SubCell"/>
</dbReference>
<feature type="compositionally biased region" description="Low complexity" evidence="9">
    <location>
        <begin position="1"/>
        <end position="14"/>
    </location>
</feature>
<keyword evidence="2 8" id="KW-0813">Transport</keyword>
<feature type="transmembrane region" description="Helical" evidence="8">
    <location>
        <begin position="163"/>
        <end position="181"/>
    </location>
</feature>
<evidence type="ECO:0000259" key="10">
    <source>
        <dbReference type="PROSITE" id="PS50928"/>
    </source>
</evidence>
<keyword evidence="5 8" id="KW-0812">Transmembrane</keyword>
<feature type="transmembrane region" description="Helical" evidence="8">
    <location>
        <begin position="548"/>
        <end position="568"/>
    </location>
</feature>
<feature type="transmembrane region" description="Helical" evidence="8">
    <location>
        <begin position="312"/>
        <end position="335"/>
    </location>
</feature>
<evidence type="ECO:0000256" key="7">
    <source>
        <dbReference type="ARBA" id="ARBA00023136"/>
    </source>
</evidence>
<feature type="transmembrane region" description="Helical" evidence="8">
    <location>
        <begin position="110"/>
        <end position="131"/>
    </location>
</feature>
<keyword evidence="12" id="KW-1185">Reference proteome</keyword>
<evidence type="ECO:0000256" key="8">
    <source>
        <dbReference type="RuleBase" id="RU363032"/>
    </source>
</evidence>
<protein>
    <submittedName>
        <fullName evidence="11">Iron(III) transport system permease protein</fullName>
    </submittedName>
</protein>
<dbReference type="SUPFAM" id="SSF161098">
    <property type="entry name" value="MetI-like"/>
    <property type="match status" value="2"/>
</dbReference>
<evidence type="ECO:0000256" key="1">
    <source>
        <dbReference type="ARBA" id="ARBA00004429"/>
    </source>
</evidence>
<dbReference type="GO" id="GO:0055085">
    <property type="term" value="P:transmembrane transport"/>
    <property type="evidence" value="ECO:0007669"/>
    <property type="project" value="InterPro"/>
</dbReference>
<dbReference type="STRING" id="1123029.SAMN02745172_01041"/>
<feature type="transmembrane region" description="Helical" evidence="8">
    <location>
        <begin position="355"/>
        <end position="379"/>
    </location>
</feature>
<dbReference type="Proteomes" id="UP000186406">
    <property type="component" value="Unassembled WGS sequence"/>
</dbReference>
<feature type="region of interest" description="Disordered" evidence="9">
    <location>
        <begin position="1"/>
        <end position="24"/>
    </location>
</feature>
<name>A0A1M7ZCL1_9HYPH</name>
<keyword evidence="6 8" id="KW-1133">Transmembrane helix</keyword>
<evidence type="ECO:0000256" key="4">
    <source>
        <dbReference type="ARBA" id="ARBA00022519"/>
    </source>
</evidence>
<dbReference type="PANTHER" id="PTHR43357:SF3">
    <property type="entry name" value="FE(3+)-TRANSPORT SYSTEM PERMEASE PROTEIN FBPB 2"/>
    <property type="match status" value="1"/>
</dbReference>
<keyword evidence="7 8" id="KW-0472">Membrane</keyword>
<feature type="domain" description="ABC transmembrane type-1" evidence="10">
    <location>
        <begin position="354"/>
        <end position="567"/>
    </location>
</feature>
<dbReference type="InterPro" id="IPR000515">
    <property type="entry name" value="MetI-like"/>
</dbReference>
<dbReference type="Pfam" id="PF00528">
    <property type="entry name" value="BPD_transp_1"/>
    <property type="match status" value="1"/>
</dbReference>
<proteinExistence type="inferred from homology"/>
<accession>A0A1M7ZCL1</accession>
<feature type="transmembrane region" description="Helical" evidence="8">
    <location>
        <begin position="439"/>
        <end position="458"/>
    </location>
</feature>
<comment type="similarity">
    <text evidence="8">Belongs to the binding-protein-dependent transport system permease family.</text>
</comment>
<evidence type="ECO:0000256" key="9">
    <source>
        <dbReference type="SAM" id="MobiDB-lite"/>
    </source>
</evidence>
<organism evidence="11 12">
    <name type="scientific">Pseudoxanthobacter soli DSM 19599</name>
    <dbReference type="NCBI Taxonomy" id="1123029"/>
    <lineage>
        <taxon>Bacteria</taxon>
        <taxon>Pseudomonadati</taxon>
        <taxon>Pseudomonadota</taxon>
        <taxon>Alphaproteobacteria</taxon>
        <taxon>Hyphomicrobiales</taxon>
        <taxon>Segnochrobactraceae</taxon>
        <taxon>Pseudoxanthobacter</taxon>
    </lineage>
</organism>
<evidence type="ECO:0000256" key="2">
    <source>
        <dbReference type="ARBA" id="ARBA00022448"/>
    </source>
</evidence>
<dbReference type="EMBL" id="FRXO01000002">
    <property type="protein sequence ID" value="SHO62436.1"/>
    <property type="molecule type" value="Genomic_DNA"/>
</dbReference>
<reference evidence="11 12" key="1">
    <citation type="submission" date="2016-12" db="EMBL/GenBank/DDBJ databases">
        <authorList>
            <person name="Song W.-J."/>
            <person name="Kurnit D.M."/>
        </authorList>
    </citation>
    <scope>NUCLEOTIDE SEQUENCE [LARGE SCALE GENOMIC DNA]</scope>
    <source>
        <strain evidence="11 12">DSM 19599</strain>
    </source>
</reference>
<evidence type="ECO:0000313" key="11">
    <source>
        <dbReference type="EMBL" id="SHO62436.1"/>
    </source>
</evidence>
<dbReference type="Gene3D" id="1.10.3720.10">
    <property type="entry name" value="MetI-like"/>
    <property type="match status" value="2"/>
</dbReference>
<evidence type="ECO:0000313" key="12">
    <source>
        <dbReference type="Proteomes" id="UP000186406"/>
    </source>
</evidence>
<keyword evidence="4" id="KW-0997">Cell inner membrane</keyword>
<gene>
    <name evidence="11" type="ORF">SAMN02745172_01041</name>
</gene>
<dbReference type="InterPro" id="IPR035906">
    <property type="entry name" value="MetI-like_sf"/>
</dbReference>
<feature type="transmembrane region" description="Helical" evidence="8">
    <location>
        <begin position="31"/>
        <end position="56"/>
    </location>
</feature>
<sequence>MPPSDAAMPMTAAAPPAPADRKPVRRARPGAFWFAGAALVALAVLAPILSLVLTALEGSGDLWPHLVAYVLPQALTDTVLLLAGVGAISVVIGTGTAWLVTAYDFRGRRVLSWALLLPLAVPTYIVAFAYLDILHPIGPVQAALKAVFGRETMRGFRLPELRSLGGCIFVIGFVLYPYVYLTARAMFAMQAASLIEAARTLGCGPVAAFFRIALPQARPAVAVGTSLALMETMNDIGASEFLGVQTLTVSIYATWVNRSNLPGAAQIALAALAVVVLLVGIERWARRRQRHAGPGQRARAIAPVRLRGLKGAAAFAACALPVAIGFAAPAAYLLSEAIKRLRFAGFGPDLMRETLTTFGVAAAATVLTVVLGLVVAHAARLSRLAARRNLATDFMIRAASLGYAVPGTVLAIGLMISLAGLDHLIGAGASLVGGVDPGLIVSGSAAAVVYACVARFLAVSTGGIDAGYAKIPASFDHAARTLGRTAGGTLARIHLPLLRPATGAAALLVFVDCMKELPATLLLRPLNFETLATHLYGEAARGSYEDGAVAALAIVLFGLLPVLVLARLSGKPAA</sequence>
<dbReference type="PROSITE" id="PS50928">
    <property type="entry name" value="ABC_TM1"/>
    <property type="match status" value="2"/>
</dbReference>
<feature type="transmembrane region" description="Helical" evidence="8">
    <location>
        <begin position="400"/>
        <end position="419"/>
    </location>
</feature>
<feature type="domain" description="ABC transmembrane type-1" evidence="10">
    <location>
        <begin position="75"/>
        <end position="280"/>
    </location>
</feature>
<dbReference type="CDD" id="cd06261">
    <property type="entry name" value="TM_PBP2"/>
    <property type="match status" value="1"/>
</dbReference>
<dbReference type="PANTHER" id="PTHR43357">
    <property type="entry name" value="INNER MEMBRANE ABC TRANSPORTER PERMEASE PROTEIN YDCV"/>
    <property type="match status" value="1"/>
</dbReference>
<dbReference type="AlphaFoldDB" id="A0A1M7ZCL1"/>
<evidence type="ECO:0000256" key="3">
    <source>
        <dbReference type="ARBA" id="ARBA00022475"/>
    </source>
</evidence>
<dbReference type="FunFam" id="1.10.3720.10:FF:000088">
    <property type="entry name" value="Iron(III) ABC transporter, permease protein"/>
    <property type="match status" value="1"/>
</dbReference>
<comment type="subcellular location">
    <subcellularLocation>
        <location evidence="1">Cell inner membrane</location>
        <topology evidence="1">Multi-pass membrane protein</topology>
    </subcellularLocation>
    <subcellularLocation>
        <location evidence="8">Cell membrane</location>
        <topology evidence="8">Multi-pass membrane protein</topology>
    </subcellularLocation>
</comment>
<keyword evidence="3" id="KW-1003">Cell membrane</keyword>
<feature type="transmembrane region" description="Helical" evidence="8">
    <location>
        <begin position="261"/>
        <end position="281"/>
    </location>
</feature>
<evidence type="ECO:0000256" key="6">
    <source>
        <dbReference type="ARBA" id="ARBA00022989"/>
    </source>
</evidence>
<evidence type="ECO:0000256" key="5">
    <source>
        <dbReference type="ARBA" id="ARBA00022692"/>
    </source>
</evidence>